<dbReference type="EMBL" id="CACTIH010003683">
    <property type="protein sequence ID" value="CAA2981911.1"/>
    <property type="molecule type" value="Genomic_DNA"/>
</dbReference>
<proteinExistence type="predicted"/>
<evidence type="ECO:0000313" key="2">
    <source>
        <dbReference type="EMBL" id="CAA2981911.1"/>
    </source>
</evidence>
<comment type="caution">
    <text evidence="2">The sequence shown here is derived from an EMBL/GenBank/DDBJ whole genome shotgun (WGS) entry which is preliminary data.</text>
</comment>
<dbReference type="Proteomes" id="UP000594638">
    <property type="component" value="Unassembled WGS sequence"/>
</dbReference>
<evidence type="ECO:0000313" key="3">
    <source>
        <dbReference type="Proteomes" id="UP000594638"/>
    </source>
</evidence>
<dbReference type="Gramene" id="OE9A036039T1">
    <property type="protein sequence ID" value="OE9A036039C1"/>
    <property type="gene ID" value="OE9A036039"/>
</dbReference>
<organism evidence="2 3">
    <name type="scientific">Olea europaea subsp. europaea</name>
    <dbReference type="NCBI Taxonomy" id="158383"/>
    <lineage>
        <taxon>Eukaryota</taxon>
        <taxon>Viridiplantae</taxon>
        <taxon>Streptophyta</taxon>
        <taxon>Embryophyta</taxon>
        <taxon>Tracheophyta</taxon>
        <taxon>Spermatophyta</taxon>
        <taxon>Magnoliopsida</taxon>
        <taxon>eudicotyledons</taxon>
        <taxon>Gunneridae</taxon>
        <taxon>Pentapetalae</taxon>
        <taxon>asterids</taxon>
        <taxon>lamiids</taxon>
        <taxon>Lamiales</taxon>
        <taxon>Oleaceae</taxon>
        <taxon>Oleeae</taxon>
        <taxon>Olea</taxon>
    </lineage>
</organism>
<dbReference type="AlphaFoldDB" id="A0A8S0RPS2"/>
<sequence length="67" mass="7945">CHSNTYLERKQVNLVEPETVDEEKDTEGEDEHEEVEFAIEECVERLTFVLQRTFSSPDEGGQRYYIF</sequence>
<feature type="region of interest" description="Disordered" evidence="1">
    <location>
        <begin position="12"/>
        <end position="32"/>
    </location>
</feature>
<evidence type="ECO:0000256" key="1">
    <source>
        <dbReference type="SAM" id="MobiDB-lite"/>
    </source>
</evidence>
<accession>A0A8S0RPS2</accession>
<reference evidence="2 3" key="1">
    <citation type="submission" date="2019-12" db="EMBL/GenBank/DDBJ databases">
        <authorList>
            <person name="Alioto T."/>
            <person name="Alioto T."/>
            <person name="Gomez Garrido J."/>
        </authorList>
    </citation>
    <scope>NUCLEOTIDE SEQUENCE [LARGE SCALE GENOMIC DNA]</scope>
</reference>
<feature type="non-terminal residue" evidence="2">
    <location>
        <position position="1"/>
    </location>
</feature>
<feature type="compositionally biased region" description="Acidic residues" evidence="1">
    <location>
        <begin position="18"/>
        <end position="32"/>
    </location>
</feature>
<protein>
    <submittedName>
        <fullName evidence="2">Uncharacterized protein</fullName>
    </submittedName>
</protein>
<keyword evidence="3" id="KW-1185">Reference proteome</keyword>
<gene>
    <name evidence="2" type="ORF">OLEA9_A036039</name>
</gene>
<name>A0A8S0RPS2_OLEEU</name>